<feature type="transmembrane region" description="Helical" evidence="1">
    <location>
        <begin position="9"/>
        <end position="33"/>
    </location>
</feature>
<protein>
    <recommendedName>
        <fullName evidence="4">Secreted protein</fullName>
    </recommendedName>
</protein>
<keyword evidence="1" id="KW-0472">Membrane</keyword>
<dbReference type="Proteomes" id="UP000325395">
    <property type="component" value="Unassembled WGS sequence"/>
</dbReference>
<evidence type="ECO:0000313" key="3">
    <source>
        <dbReference type="Proteomes" id="UP000325395"/>
    </source>
</evidence>
<gene>
    <name evidence="2" type="ORF">BDV36DRAFT_246381</name>
</gene>
<accession>A0ABQ6X047</accession>
<organism evidence="2 3">
    <name type="scientific">Aspergillus pseudocaelatus</name>
    <dbReference type="NCBI Taxonomy" id="1825620"/>
    <lineage>
        <taxon>Eukaryota</taxon>
        <taxon>Fungi</taxon>
        <taxon>Dikarya</taxon>
        <taxon>Ascomycota</taxon>
        <taxon>Pezizomycotina</taxon>
        <taxon>Eurotiomycetes</taxon>
        <taxon>Eurotiomycetidae</taxon>
        <taxon>Eurotiales</taxon>
        <taxon>Aspergillaceae</taxon>
        <taxon>Aspergillus</taxon>
        <taxon>Aspergillus subgen. Circumdati</taxon>
    </lineage>
</organism>
<evidence type="ECO:0008006" key="4">
    <source>
        <dbReference type="Google" id="ProtNLM"/>
    </source>
</evidence>
<sequence>MRFKPSRSILIILIPCIYIHQLPLLLACTFAYFPTFFFSSLVCIPCRFAKSTITPMNVPSAKINRACLAGFLYFHWL</sequence>
<dbReference type="EMBL" id="ML735697">
    <property type="protein sequence ID" value="KAE8421971.1"/>
    <property type="molecule type" value="Genomic_DNA"/>
</dbReference>
<keyword evidence="1" id="KW-0812">Transmembrane</keyword>
<evidence type="ECO:0000256" key="1">
    <source>
        <dbReference type="SAM" id="Phobius"/>
    </source>
</evidence>
<dbReference type="PROSITE" id="PS51257">
    <property type="entry name" value="PROKAR_LIPOPROTEIN"/>
    <property type="match status" value="1"/>
</dbReference>
<evidence type="ECO:0000313" key="2">
    <source>
        <dbReference type="EMBL" id="KAE8421971.1"/>
    </source>
</evidence>
<keyword evidence="1" id="KW-1133">Transmembrane helix</keyword>
<keyword evidence="3" id="KW-1185">Reference proteome</keyword>
<reference evidence="2 3" key="1">
    <citation type="submission" date="2019-04" db="EMBL/GenBank/DDBJ databases">
        <authorList>
            <consortium name="DOE Joint Genome Institute"/>
            <person name="Mondo S."/>
            <person name="Kjaerbolling I."/>
            <person name="Vesth T."/>
            <person name="Frisvad J.C."/>
            <person name="Nybo J.L."/>
            <person name="Theobald S."/>
            <person name="Kildgaard S."/>
            <person name="Isbrandt T."/>
            <person name="Kuo A."/>
            <person name="Sato A."/>
            <person name="Lyhne E.K."/>
            <person name="Kogle M.E."/>
            <person name="Wiebenga A."/>
            <person name="Kun R.S."/>
            <person name="Lubbers R.J."/>
            <person name="Makela M.R."/>
            <person name="Barry K."/>
            <person name="Chovatia M."/>
            <person name="Clum A."/>
            <person name="Daum C."/>
            <person name="Haridas S."/>
            <person name="He G."/>
            <person name="LaButti K."/>
            <person name="Lipzen A."/>
            <person name="Riley R."/>
            <person name="Salamov A."/>
            <person name="Simmons B.A."/>
            <person name="Magnuson J.K."/>
            <person name="Henrissat B."/>
            <person name="Mortensen U.H."/>
            <person name="Larsen T.O."/>
            <person name="Devries R.P."/>
            <person name="Grigoriev I.V."/>
            <person name="Machida M."/>
            <person name="Baker S.E."/>
            <person name="Andersen M.R."/>
            <person name="Cantor M.N."/>
            <person name="Hua S.X."/>
        </authorList>
    </citation>
    <scope>NUCLEOTIDE SEQUENCE [LARGE SCALE GENOMIC DNA]</scope>
    <source>
        <strain evidence="2 3">CBS 117616</strain>
    </source>
</reference>
<name>A0ABQ6X047_9EURO</name>
<proteinExistence type="predicted"/>